<evidence type="ECO:0000313" key="3">
    <source>
        <dbReference type="Proteomes" id="UP000708208"/>
    </source>
</evidence>
<dbReference type="EMBL" id="CAJVCH010126565">
    <property type="protein sequence ID" value="CAG7725764.1"/>
    <property type="molecule type" value="Genomic_DNA"/>
</dbReference>
<dbReference type="AlphaFoldDB" id="A0A8J2NZ08"/>
<proteinExistence type="inferred from homology"/>
<dbReference type="PANTHER" id="PTHR43943">
    <property type="entry name" value="DEHYDROGENASE/REDUCTASE (SDR FAMILY) MEMBER 4"/>
    <property type="match status" value="1"/>
</dbReference>
<dbReference type="Proteomes" id="UP000708208">
    <property type="component" value="Unassembled WGS sequence"/>
</dbReference>
<name>A0A8J2NZ08_9HEXA</name>
<evidence type="ECO:0000313" key="2">
    <source>
        <dbReference type="EMBL" id="CAG7725764.1"/>
    </source>
</evidence>
<gene>
    <name evidence="2" type="ORF">AFUS01_LOCUS14708</name>
</gene>
<feature type="non-terminal residue" evidence="2">
    <location>
        <position position="35"/>
    </location>
</feature>
<reference evidence="2" key="1">
    <citation type="submission" date="2021-06" db="EMBL/GenBank/DDBJ databases">
        <authorList>
            <person name="Hodson N. C."/>
            <person name="Mongue J. A."/>
            <person name="Jaron S. K."/>
        </authorList>
    </citation>
    <scope>NUCLEOTIDE SEQUENCE</scope>
</reference>
<evidence type="ECO:0000256" key="1">
    <source>
        <dbReference type="ARBA" id="ARBA00006484"/>
    </source>
</evidence>
<keyword evidence="3" id="KW-1185">Reference proteome</keyword>
<dbReference type="PANTHER" id="PTHR43943:SF2">
    <property type="entry name" value="DEHYDROGENASE_REDUCTASE 4"/>
    <property type="match status" value="1"/>
</dbReference>
<dbReference type="GO" id="GO:0004090">
    <property type="term" value="F:carbonyl reductase (NADPH) activity"/>
    <property type="evidence" value="ECO:0007669"/>
    <property type="project" value="TreeGrafter"/>
</dbReference>
<dbReference type="Pfam" id="PF00106">
    <property type="entry name" value="adh_short"/>
    <property type="match status" value="1"/>
</dbReference>
<sequence length="35" mass="3648">AIVTASTDGIGFSIAKRLANDGAKVMISSRKQKNV</sequence>
<comment type="caution">
    <text evidence="2">The sequence shown here is derived from an EMBL/GenBank/DDBJ whole genome shotgun (WGS) entry which is preliminary data.</text>
</comment>
<dbReference type="OrthoDB" id="1669814at2759"/>
<dbReference type="InterPro" id="IPR002347">
    <property type="entry name" value="SDR_fam"/>
</dbReference>
<accession>A0A8J2NZ08</accession>
<organism evidence="2 3">
    <name type="scientific">Allacma fusca</name>
    <dbReference type="NCBI Taxonomy" id="39272"/>
    <lineage>
        <taxon>Eukaryota</taxon>
        <taxon>Metazoa</taxon>
        <taxon>Ecdysozoa</taxon>
        <taxon>Arthropoda</taxon>
        <taxon>Hexapoda</taxon>
        <taxon>Collembola</taxon>
        <taxon>Symphypleona</taxon>
        <taxon>Sminthuridae</taxon>
        <taxon>Allacma</taxon>
    </lineage>
</organism>
<protein>
    <submittedName>
        <fullName evidence="2">Uncharacterized protein</fullName>
    </submittedName>
</protein>
<comment type="similarity">
    <text evidence="1">Belongs to the short-chain dehydrogenases/reductases (SDR) family.</text>
</comment>
<feature type="non-terminal residue" evidence="2">
    <location>
        <position position="1"/>
    </location>
</feature>